<evidence type="ECO:0000256" key="5">
    <source>
        <dbReference type="PROSITE-ProRule" id="PRU01240"/>
    </source>
</evidence>
<evidence type="ECO:0000256" key="7">
    <source>
        <dbReference type="SAM" id="Phobius"/>
    </source>
</evidence>
<dbReference type="PROSITE" id="PS00137">
    <property type="entry name" value="SUBTILASE_HIS"/>
    <property type="match status" value="1"/>
</dbReference>
<dbReference type="RefSeq" id="WP_212324487.1">
    <property type="nucleotide sequence ID" value="NZ_AP024463.1"/>
</dbReference>
<protein>
    <submittedName>
        <fullName evidence="10">S8 family serine peptidase</fullName>
    </submittedName>
</protein>
<feature type="active site" description="Charge relay system" evidence="5">
    <location>
        <position position="126"/>
    </location>
</feature>
<keyword evidence="3 5" id="KW-0378">Hydrolase</keyword>
<feature type="transmembrane region" description="Helical" evidence="7">
    <location>
        <begin position="400"/>
        <end position="419"/>
    </location>
</feature>
<keyword evidence="11" id="KW-1185">Reference proteome</keyword>
<evidence type="ECO:0000256" key="2">
    <source>
        <dbReference type="ARBA" id="ARBA00022670"/>
    </source>
</evidence>
<dbReference type="InterPro" id="IPR022398">
    <property type="entry name" value="Peptidase_S8_His-AS"/>
</dbReference>
<dbReference type="PROSITE" id="PS51892">
    <property type="entry name" value="SUBTILASE"/>
    <property type="match status" value="1"/>
</dbReference>
<dbReference type="PANTHER" id="PTHR43806:SF11">
    <property type="entry name" value="CEREVISIN-RELATED"/>
    <property type="match status" value="1"/>
</dbReference>
<dbReference type="InterPro" id="IPR000209">
    <property type="entry name" value="Peptidase_S8/S53_dom"/>
</dbReference>
<dbReference type="PROSITE" id="PS00136">
    <property type="entry name" value="SUBTILASE_ASP"/>
    <property type="match status" value="1"/>
</dbReference>
<dbReference type="InterPro" id="IPR015500">
    <property type="entry name" value="Peptidase_S8_subtilisin-rel"/>
</dbReference>
<proteinExistence type="inferred from homology"/>
<organism evidence="10 11">
    <name type="scientific">Arachnia rubra</name>
    <dbReference type="NCBI Taxonomy" id="1547448"/>
    <lineage>
        <taxon>Bacteria</taxon>
        <taxon>Bacillati</taxon>
        <taxon>Actinomycetota</taxon>
        <taxon>Actinomycetes</taxon>
        <taxon>Propionibacteriales</taxon>
        <taxon>Propionibacteriaceae</taxon>
        <taxon>Arachnia</taxon>
    </lineage>
</organism>
<evidence type="ECO:0000259" key="9">
    <source>
        <dbReference type="Pfam" id="PF00082"/>
    </source>
</evidence>
<dbReference type="InterPro" id="IPR023827">
    <property type="entry name" value="Peptidase_S8_Asp-AS"/>
</dbReference>
<keyword evidence="7" id="KW-0472">Membrane</keyword>
<feature type="chain" id="PRO_5047467235" evidence="8">
    <location>
        <begin position="30"/>
        <end position="431"/>
    </location>
</feature>
<gene>
    <name evidence="10" type="ORF">J5A65_01770</name>
</gene>
<dbReference type="Pfam" id="PF00082">
    <property type="entry name" value="Peptidase_S8"/>
    <property type="match status" value="1"/>
</dbReference>
<keyword evidence="4 5" id="KW-0720">Serine protease</keyword>
<name>A0ABX7Y6Q3_9ACTN</name>
<feature type="domain" description="Peptidase S8/S53" evidence="9">
    <location>
        <begin position="86"/>
        <end position="350"/>
    </location>
</feature>
<evidence type="ECO:0000256" key="3">
    <source>
        <dbReference type="ARBA" id="ARBA00022801"/>
    </source>
</evidence>
<dbReference type="PANTHER" id="PTHR43806">
    <property type="entry name" value="PEPTIDASE S8"/>
    <property type="match status" value="1"/>
</dbReference>
<dbReference type="Proteomes" id="UP000678513">
    <property type="component" value="Chromosome"/>
</dbReference>
<dbReference type="PRINTS" id="PR00723">
    <property type="entry name" value="SUBTILISIN"/>
</dbReference>
<comment type="similarity">
    <text evidence="1 5">Belongs to the peptidase S8 family.</text>
</comment>
<dbReference type="InterPro" id="IPR036852">
    <property type="entry name" value="Peptidase_S8/S53_dom_sf"/>
</dbReference>
<feature type="active site" description="Charge relay system" evidence="5">
    <location>
        <position position="302"/>
    </location>
</feature>
<dbReference type="InterPro" id="IPR050131">
    <property type="entry name" value="Peptidase_S8_subtilisin-like"/>
</dbReference>
<evidence type="ECO:0000313" key="11">
    <source>
        <dbReference type="Proteomes" id="UP000678513"/>
    </source>
</evidence>
<dbReference type="EMBL" id="CP072384">
    <property type="protein sequence ID" value="QUC08501.1"/>
    <property type="molecule type" value="Genomic_DNA"/>
</dbReference>
<evidence type="ECO:0000256" key="6">
    <source>
        <dbReference type="SAM" id="MobiDB-lite"/>
    </source>
</evidence>
<sequence>MRRAVSLARNLAVACGVMAFLAPAMPAQAIPALPSDGLGTVGSKITTVTEDKNTPCEPGKTSLVDQPPEAVALLGIKKAWQLSRGKVVVAVVDSGVAASNVHLTDKVLPGADLVESGDGRTDTAGHGTAIAGQIAAHEAEGSGLVGLAPAAEILPVRVYVDESNDSVKAGKQPDTTRTAAGVRWAAEHGAKIIVVAQSVIDNLPEMQSAVEYAAAAGALVVASAGNVPQETNASPKEDPNAPRYPAAYPQALSVTAVDASGAPSDAVLHGEHVEVAAPGSRVLTTFLGDGDCILAGDKPSTSYATGYVAAAAAMVAAMHPGETPAEWKYRLLATALRPSRSQRDAKIGWGLIAPYDALNFSNDGSLEGPPNPRFSAPAKPENPGMTPPESVPDLRPMRTISLGIIAGTACLVVLAVLLSSRVRDLLSRKSR</sequence>
<feature type="signal peptide" evidence="8">
    <location>
        <begin position="1"/>
        <end position="29"/>
    </location>
</feature>
<reference evidence="10 11" key="1">
    <citation type="submission" date="2021-03" db="EMBL/GenBank/DDBJ databases">
        <title>Human Oral Microbial Genomes.</title>
        <authorList>
            <person name="Johnston C.D."/>
            <person name="Chen T."/>
            <person name="Dewhirst F.E."/>
        </authorList>
    </citation>
    <scope>NUCLEOTIDE SEQUENCE [LARGE SCALE GENOMIC DNA]</scope>
    <source>
        <strain evidence="10 11">DSMZ 100122</strain>
    </source>
</reference>
<keyword evidence="2 5" id="KW-0645">Protease</keyword>
<evidence type="ECO:0000256" key="4">
    <source>
        <dbReference type="ARBA" id="ARBA00022825"/>
    </source>
</evidence>
<accession>A0ABX7Y6Q3</accession>
<keyword evidence="7" id="KW-0812">Transmembrane</keyword>
<keyword evidence="7" id="KW-1133">Transmembrane helix</keyword>
<feature type="region of interest" description="Disordered" evidence="6">
    <location>
        <begin position="364"/>
        <end position="393"/>
    </location>
</feature>
<dbReference type="SUPFAM" id="SSF52743">
    <property type="entry name" value="Subtilisin-like"/>
    <property type="match status" value="1"/>
</dbReference>
<evidence type="ECO:0000313" key="10">
    <source>
        <dbReference type="EMBL" id="QUC08501.1"/>
    </source>
</evidence>
<evidence type="ECO:0000256" key="8">
    <source>
        <dbReference type="SAM" id="SignalP"/>
    </source>
</evidence>
<feature type="active site" description="Charge relay system" evidence="5">
    <location>
        <position position="93"/>
    </location>
</feature>
<keyword evidence="8" id="KW-0732">Signal</keyword>
<dbReference type="Gene3D" id="3.40.50.200">
    <property type="entry name" value="Peptidase S8/S53 domain"/>
    <property type="match status" value="1"/>
</dbReference>
<evidence type="ECO:0000256" key="1">
    <source>
        <dbReference type="ARBA" id="ARBA00011073"/>
    </source>
</evidence>